<dbReference type="Proteomes" id="UP001500603">
    <property type="component" value="Unassembled WGS sequence"/>
</dbReference>
<keyword evidence="8 11" id="KW-0443">Lipid metabolism</keyword>
<dbReference type="EC" id="2.3.1.20" evidence="4 11"/>
<name>A0ABP9JZJ5_9NOCA</name>
<keyword evidence="6 11" id="KW-0808">Transferase</keyword>
<feature type="domain" description="O-acyltransferase WSD1 C-terminal" evidence="14">
    <location>
        <begin position="316"/>
        <end position="459"/>
    </location>
</feature>
<dbReference type="InterPro" id="IPR023213">
    <property type="entry name" value="CAT-like_dom_sf"/>
</dbReference>
<dbReference type="PANTHER" id="PTHR31650">
    <property type="entry name" value="O-ACYLTRANSFERASE (WSD1-LIKE) FAMILY PROTEIN"/>
    <property type="match status" value="1"/>
</dbReference>
<dbReference type="Gene3D" id="3.30.559.10">
    <property type="entry name" value="Chloramphenicol acetyltransferase-like domain"/>
    <property type="match status" value="1"/>
</dbReference>
<dbReference type="Pfam" id="PF03007">
    <property type="entry name" value="WS_DGAT_cat"/>
    <property type="match status" value="1"/>
</dbReference>
<accession>A0ABP9JZJ5</accession>
<evidence type="ECO:0000259" key="13">
    <source>
        <dbReference type="Pfam" id="PF03007"/>
    </source>
</evidence>
<dbReference type="Gene3D" id="3.30.559.30">
    <property type="entry name" value="Nonribosomal peptide synthetase, condensation domain"/>
    <property type="match status" value="1"/>
</dbReference>
<evidence type="ECO:0000256" key="9">
    <source>
        <dbReference type="ARBA" id="ARBA00023315"/>
    </source>
</evidence>
<evidence type="ECO:0000256" key="3">
    <source>
        <dbReference type="ARBA" id="ARBA00009587"/>
    </source>
</evidence>
<evidence type="ECO:0000256" key="4">
    <source>
        <dbReference type="ARBA" id="ARBA00013244"/>
    </source>
</evidence>
<evidence type="ECO:0000313" key="16">
    <source>
        <dbReference type="Proteomes" id="UP001500603"/>
    </source>
</evidence>
<evidence type="ECO:0000259" key="14">
    <source>
        <dbReference type="Pfam" id="PF06974"/>
    </source>
</evidence>
<protein>
    <recommendedName>
        <fullName evidence="4 11">Diacylglycerol O-acyltransferase</fullName>
        <ecNumber evidence="4 11">2.3.1.20</ecNumber>
    </recommendedName>
</protein>
<comment type="caution">
    <text evidence="15">The sequence shown here is derived from an EMBL/GenBank/DDBJ whole genome shotgun (WGS) entry which is preliminary data.</text>
</comment>
<organism evidence="15 16">
    <name type="scientific">Nocardia callitridis</name>
    <dbReference type="NCBI Taxonomy" id="648753"/>
    <lineage>
        <taxon>Bacteria</taxon>
        <taxon>Bacillati</taxon>
        <taxon>Actinomycetota</taxon>
        <taxon>Actinomycetes</taxon>
        <taxon>Mycobacteriales</taxon>
        <taxon>Nocardiaceae</taxon>
        <taxon>Nocardia</taxon>
    </lineage>
</organism>
<gene>
    <name evidence="15" type="ORF">GCM10023318_11080</name>
</gene>
<keyword evidence="16" id="KW-1185">Reference proteome</keyword>
<dbReference type="Pfam" id="PF06974">
    <property type="entry name" value="WS_DGAT_C"/>
    <property type="match status" value="1"/>
</dbReference>
<comment type="catalytic activity">
    <reaction evidence="10 11">
        <text>an acyl-CoA + a 1,2-diacyl-sn-glycerol = a triacyl-sn-glycerol + CoA</text>
        <dbReference type="Rhea" id="RHEA:10868"/>
        <dbReference type="ChEBI" id="CHEBI:17815"/>
        <dbReference type="ChEBI" id="CHEBI:57287"/>
        <dbReference type="ChEBI" id="CHEBI:58342"/>
        <dbReference type="ChEBI" id="CHEBI:64615"/>
        <dbReference type="EC" id="2.3.1.20"/>
    </reaction>
</comment>
<dbReference type="NCBIfam" id="TIGR02946">
    <property type="entry name" value="acyl_WS_DGAT"/>
    <property type="match status" value="1"/>
</dbReference>
<reference evidence="16" key="1">
    <citation type="journal article" date="2019" name="Int. J. Syst. Evol. Microbiol.">
        <title>The Global Catalogue of Microorganisms (GCM) 10K type strain sequencing project: providing services to taxonomists for standard genome sequencing and annotation.</title>
        <authorList>
            <consortium name="The Broad Institute Genomics Platform"/>
            <consortium name="The Broad Institute Genome Sequencing Center for Infectious Disease"/>
            <person name="Wu L."/>
            <person name="Ma J."/>
        </authorList>
    </citation>
    <scope>NUCLEOTIDE SEQUENCE [LARGE SCALE GENOMIC DNA]</scope>
    <source>
        <strain evidence="16">JCM 18298</strain>
    </source>
</reference>
<feature type="compositionally biased region" description="Low complexity" evidence="12">
    <location>
        <begin position="176"/>
        <end position="191"/>
    </location>
</feature>
<evidence type="ECO:0000256" key="5">
    <source>
        <dbReference type="ARBA" id="ARBA00022516"/>
    </source>
</evidence>
<evidence type="ECO:0000256" key="2">
    <source>
        <dbReference type="ARBA" id="ARBA00005189"/>
    </source>
</evidence>
<evidence type="ECO:0000256" key="1">
    <source>
        <dbReference type="ARBA" id="ARBA00004771"/>
    </source>
</evidence>
<dbReference type="InterPro" id="IPR009721">
    <property type="entry name" value="O-acyltransferase_WSD1_C"/>
</dbReference>
<evidence type="ECO:0000256" key="6">
    <source>
        <dbReference type="ARBA" id="ARBA00022679"/>
    </source>
</evidence>
<evidence type="ECO:0000256" key="12">
    <source>
        <dbReference type="SAM" id="MobiDB-lite"/>
    </source>
</evidence>
<keyword evidence="5 11" id="KW-0444">Lipid biosynthesis</keyword>
<dbReference type="EMBL" id="BAABJM010000001">
    <property type="protein sequence ID" value="GAA5046061.1"/>
    <property type="molecule type" value="Genomic_DNA"/>
</dbReference>
<comment type="pathway">
    <text evidence="1 11">Glycerolipid metabolism; triacylglycerol biosynthesis.</text>
</comment>
<feature type="region of interest" description="Disordered" evidence="12">
    <location>
        <begin position="160"/>
        <end position="196"/>
    </location>
</feature>
<evidence type="ECO:0000313" key="15">
    <source>
        <dbReference type="EMBL" id="GAA5046061.1"/>
    </source>
</evidence>
<dbReference type="RefSeq" id="WP_345493921.1">
    <property type="nucleotide sequence ID" value="NZ_BAABJM010000001.1"/>
</dbReference>
<evidence type="ECO:0000256" key="10">
    <source>
        <dbReference type="ARBA" id="ARBA00048109"/>
    </source>
</evidence>
<sequence>MEFIAPIDAVFLIAESREQPMHVGSLQIFETPEDAGPDFVRNVYRKLLADKAVTPTFRKHPASFFGAPQLAWTRAQDVELEYHVRHLAVPAPGGRDQLVELANRLHTSLLDRHRPLWEISLISGLADGHFAVYAKMHHGLIDGVSAQRLIARTLTSDPRPEDIRAPWNLPRRQRVSEPISSKPVSSKPVTSNGGVRAAAGSLKSTVASGPKLLRAARTALASQQRALPFDAPRTMFNVPIGGARRSAVRSWSMERVKQVKKAAGCTLNDVVLAMSAGALREYLAERDALPDKPLIAMVPMSLRAGDDADDAPDGVKVGAALCNLGTDIADPLQRLTAVSESMRRSKEVYGALNSTQTMALSALMLSPLAVTLMPGLIPLTKPAFNIVISNVPGPREPMYWSGARLEASYPMSIPFDGQAVNITLTSNGSNLDFGVVGCRRSVPELPRILDHLDHALGELEHAADRL</sequence>
<evidence type="ECO:0000256" key="7">
    <source>
        <dbReference type="ARBA" id="ARBA00022798"/>
    </source>
</evidence>
<dbReference type="SUPFAM" id="SSF52777">
    <property type="entry name" value="CoA-dependent acyltransferases"/>
    <property type="match status" value="1"/>
</dbReference>
<comment type="pathway">
    <text evidence="2">Lipid metabolism.</text>
</comment>
<keyword evidence="7 11" id="KW-0319">Glycerol metabolism</keyword>
<evidence type="ECO:0000256" key="11">
    <source>
        <dbReference type="RuleBase" id="RU361241"/>
    </source>
</evidence>
<dbReference type="InterPro" id="IPR045034">
    <property type="entry name" value="O-acyltransferase_WSD1-like"/>
</dbReference>
<dbReference type="InterPro" id="IPR004255">
    <property type="entry name" value="O-acyltransferase_WSD1_N"/>
</dbReference>
<comment type="similarity">
    <text evidence="3 11">Belongs to the long-chain O-acyltransferase family.</text>
</comment>
<dbReference type="InterPro" id="IPR014292">
    <property type="entry name" value="Acyl_transf_WS/DGAT"/>
</dbReference>
<evidence type="ECO:0000256" key="8">
    <source>
        <dbReference type="ARBA" id="ARBA00023098"/>
    </source>
</evidence>
<proteinExistence type="inferred from homology"/>
<dbReference type="PANTHER" id="PTHR31650:SF1">
    <property type="entry name" value="WAX ESTER SYNTHASE_DIACYLGLYCEROL ACYLTRANSFERASE 4-RELATED"/>
    <property type="match status" value="1"/>
</dbReference>
<keyword evidence="9 11" id="KW-0012">Acyltransferase</keyword>
<feature type="domain" description="O-acyltransferase WSD1-like N-terminal" evidence="13">
    <location>
        <begin position="5"/>
        <end position="271"/>
    </location>
</feature>